<dbReference type="EMBL" id="BJYT01000024">
    <property type="protein sequence ID" value="GEO11576.1"/>
    <property type="molecule type" value="Genomic_DNA"/>
</dbReference>
<evidence type="ECO:0000313" key="2">
    <source>
        <dbReference type="Proteomes" id="UP000321513"/>
    </source>
</evidence>
<proteinExistence type="predicted"/>
<gene>
    <name evidence="1" type="ORF">SAE01_40720</name>
</gene>
<keyword evidence="2" id="KW-1185">Reference proteome</keyword>
<dbReference type="AlphaFoldDB" id="A0A512BHW6"/>
<sequence>MSGLIITPAAMHKVANVDVDVKYRQPGNVVTYVSIIFEVYQKGNKFYAIPFVSEETKILTNLPPEITFRMQNETIYEVSQRYKEVVESLVERLKAFVSI</sequence>
<dbReference type="OrthoDB" id="9925372at2"/>
<reference evidence="1 2" key="1">
    <citation type="submission" date="2019-07" db="EMBL/GenBank/DDBJ databases">
        <title>Whole genome shotgun sequence of Segetibacter aerophilus NBRC 106135.</title>
        <authorList>
            <person name="Hosoyama A."/>
            <person name="Uohara A."/>
            <person name="Ohji S."/>
            <person name="Ichikawa N."/>
        </authorList>
    </citation>
    <scope>NUCLEOTIDE SEQUENCE [LARGE SCALE GENOMIC DNA]</scope>
    <source>
        <strain evidence="1 2">NBRC 106135</strain>
    </source>
</reference>
<evidence type="ECO:0000313" key="1">
    <source>
        <dbReference type="EMBL" id="GEO11576.1"/>
    </source>
</evidence>
<dbReference type="RefSeq" id="WP_147205681.1">
    <property type="nucleotide sequence ID" value="NZ_BJYT01000024.1"/>
</dbReference>
<comment type="caution">
    <text evidence="1">The sequence shown here is derived from an EMBL/GenBank/DDBJ whole genome shotgun (WGS) entry which is preliminary data.</text>
</comment>
<protein>
    <submittedName>
        <fullName evidence="1">Uncharacterized protein</fullName>
    </submittedName>
</protein>
<name>A0A512BHW6_9BACT</name>
<accession>A0A512BHW6</accession>
<dbReference type="Proteomes" id="UP000321513">
    <property type="component" value="Unassembled WGS sequence"/>
</dbReference>
<organism evidence="1 2">
    <name type="scientific">Segetibacter aerophilus</name>
    <dbReference type="NCBI Taxonomy" id="670293"/>
    <lineage>
        <taxon>Bacteria</taxon>
        <taxon>Pseudomonadati</taxon>
        <taxon>Bacteroidota</taxon>
        <taxon>Chitinophagia</taxon>
        <taxon>Chitinophagales</taxon>
        <taxon>Chitinophagaceae</taxon>
        <taxon>Segetibacter</taxon>
    </lineage>
</organism>